<evidence type="ECO:0000313" key="2">
    <source>
        <dbReference type="EMBL" id="AUB54623.1"/>
    </source>
</evidence>
<evidence type="ECO:0000259" key="1">
    <source>
        <dbReference type="Pfam" id="PF05239"/>
    </source>
</evidence>
<protein>
    <submittedName>
        <fullName evidence="2">Photosystem reaction center subunit H</fullName>
    </submittedName>
</protein>
<dbReference type="RefSeq" id="WP_100904597.1">
    <property type="nucleotide sequence ID" value="NZ_CP017766.1"/>
</dbReference>
<dbReference type="Gene3D" id="2.30.30.240">
    <property type="entry name" value="PRC-barrel domain"/>
    <property type="match status" value="1"/>
</dbReference>
<gene>
    <name evidence="2" type="ORF">BK007_00345</name>
</gene>
<dbReference type="InterPro" id="IPR011033">
    <property type="entry name" value="PRC_barrel-like_sf"/>
</dbReference>
<dbReference type="EMBL" id="CP017766">
    <property type="protein sequence ID" value="AUB54623.1"/>
    <property type="molecule type" value="Genomic_DNA"/>
</dbReference>
<sequence>MKIKNDLIGKEVVDESGDQVGIVDDVEWNFKSNQVEAIILKEAGISAKIGLGDKKIVSYDMIEAIGDKLLIKGKLF</sequence>
<dbReference type="InterPro" id="IPR027275">
    <property type="entry name" value="PRC-brl_dom"/>
</dbReference>
<name>A0A2H4V958_9EURY</name>
<dbReference type="AlphaFoldDB" id="A0A2H4V958"/>
<organism evidence="2 3">
    <name type="scientific">Methanobacterium subterraneum</name>
    <dbReference type="NCBI Taxonomy" id="59277"/>
    <lineage>
        <taxon>Archaea</taxon>
        <taxon>Methanobacteriati</taxon>
        <taxon>Methanobacteriota</taxon>
        <taxon>Methanomada group</taxon>
        <taxon>Methanobacteria</taxon>
        <taxon>Methanobacteriales</taxon>
        <taxon>Methanobacteriaceae</taxon>
        <taxon>Methanobacterium</taxon>
    </lineage>
</organism>
<dbReference type="Pfam" id="PF05239">
    <property type="entry name" value="PRC"/>
    <property type="match status" value="1"/>
</dbReference>
<proteinExistence type="predicted"/>
<accession>A0A2H4V958</accession>
<dbReference type="GeneID" id="35119990"/>
<feature type="domain" description="PRC-barrel" evidence="1">
    <location>
        <begin position="5"/>
        <end position="72"/>
    </location>
</feature>
<dbReference type="Proteomes" id="UP000232806">
    <property type="component" value="Chromosome"/>
</dbReference>
<evidence type="ECO:0000313" key="3">
    <source>
        <dbReference type="Proteomes" id="UP000232806"/>
    </source>
</evidence>
<dbReference type="OrthoDB" id="68960at2157"/>
<reference evidence="2 3" key="1">
    <citation type="submission" date="2016-10" db="EMBL/GenBank/DDBJ databases">
        <title>Comparative genomics between deep and shallow subseafloor isolates.</title>
        <authorList>
            <person name="Ishii S."/>
            <person name="Miller J.R."/>
            <person name="Sutton G."/>
            <person name="Suzuki S."/>
            <person name="Methe B."/>
            <person name="Inagaki F."/>
            <person name="Imachi H."/>
        </authorList>
    </citation>
    <scope>NUCLEOTIDE SEQUENCE [LARGE SCALE GENOMIC DNA]</scope>
    <source>
        <strain evidence="2 3">MO-MB1</strain>
    </source>
</reference>
<dbReference type="SUPFAM" id="SSF50346">
    <property type="entry name" value="PRC-barrel domain"/>
    <property type="match status" value="1"/>
</dbReference>